<dbReference type="Proteomes" id="UP000510821">
    <property type="component" value="Chromosome"/>
</dbReference>
<dbReference type="KEGG" id="flt:Sv326_1178"/>
<evidence type="ECO:0000313" key="3">
    <source>
        <dbReference type="Proteomes" id="UP000510821"/>
    </source>
</evidence>
<evidence type="ECO:0000259" key="1">
    <source>
        <dbReference type="PROSITE" id="PS50879"/>
    </source>
</evidence>
<dbReference type="InterPro" id="IPR012337">
    <property type="entry name" value="RNaseH-like_sf"/>
</dbReference>
<dbReference type="SUPFAM" id="SSF53098">
    <property type="entry name" value="Ribonuclease H-like"/>
    <property type="match status" value="1"/>
</dbReference>
<accession>A0A7D5XFR6</accession>
<reference evidence="3" key="1">
    <citation type="submission" date="2020-07" db="EMBL/GenBank/DDBJ databases">
        <title>Metabolic diversity and evolutionary history of the archaeal phylum ###Micrarchaeota### uncovered from a freshwater lake metagenome.</title>
        <authorList>
            <person name="Kadnikov V.V."/>
            <person name="Savvichev A.S."/>
            <person name="Mardanov A.V."/>
            <person name="Beletsky A.V."/>
            <person name="Chupakov A.V."/>
            <person name="Kokryatskaya N.M."/>
            <person name="Pimenov N.V."/>
            <person name="Ravin N.V."/>
        </authorList>
    </citation>
    <scope>NUCLEOTIDE SEQUENCE [LARGE SCALE GENOMIC DNA]</scope>
</reference>
<dbReference type="InterPro" id="IPR036397">
    <property type="entry name" value="RNaseH_sf"/>
</dbReference>
<dbReference type="GO" id="GO:0004523">
    <property type="term" value="F:RNA-DNA hybrid ribonuclease activity"/>
    <property type="evidence" value="ECO:0007669"/>
    <property type="project" value="InterPro"/>
</dbReference>
<evidence type="ECO:0000313" key="2">
    <source>
        <dbReference type="EMBL" id="QLJ53353.1"/>
    </source>
</evidence>
<dbReference type="AlphaFoldDB" id="A0A7D5XFR6"/>
<gene>
    <name evidence="2" type="ORF">Sv326_1178</name>
</gene>
<protein>
    <submittedName>
        <fullName evidence="2">Ribonuclease HI</fullName>
    </submittedName>
</protein>
<feature type="domain" description="RNase H type-1" evidence="1">
    <location>
        <begin position="1"/>
        <end position="114"/>
    </location>
</feature>
<dbReference type="EMBL" id="CP058998">
    <property type="protein sequence ID" value="QLJ53353.1"/>
    <property type="molecule type" value="Genomic_DNA"/>
</dbReference>
<dbReference type="InterPro" id="IPR002156">
    <property type="entry name" value="RNaseH_domain"/>
</dbReference>
<organism evidence="2 3">
    <name type="scientific">Fermentimicrarchaeum limneticum</name>
    <dbReference type="NCBI Taxonomy" id="2795018"/>
    <lineage>
        <taxon>Archaea</taxon>
        <taxon>Candidatus Micrarchaeota</taxon>
        <taxon>Candidatus Fermentimicrarchaeales</taxon>
        <taxon>Candidatus Fermentimicrarchaeaceae</taxon>
        <taxon>Candidatus Fermentimicrarchaeum</taxon>
    </lineage>
</organism>
<dbReference type="Pfam" id="PF00075">
    <property type="entry name" value="RNase_H"/>
    <property type="match status" value="1"/>
</dbReference>
<name>A0A7D5XFR6_FERL1</name>
<dbReference type="PROSITE" id="PS50879">
    <property type="entry name" value="RNASE_H_1"/>
    <property type="match status" value="1"/>
</dbReference>
<proteinExistence type="predicted"/>
<dbReference type="Gene3D" id="3.30.420.10">
    <property type="entry name" value="Ribonuclease H-like superfamily/Ribonuclease H"/>
    <property type="match status" value="1"/>
</dbReference>
<sequence length="114" mass="12954">MKIWIDGSGWNGRVSRYALAFEDGKTEIVETAEDKTNNTMEYAALIKALEEAKNGDEILTDSKLIVGQVTGGWKIHKPHLFEFVAKAKKLLKEKDVKIRWLPREENKAGHLLEC</sequence>
<dbReference type="GO" id="GO:0003676">
    <property type="term" value="F:nucleic acid binding"/>
    <property type="evidence" value="ECO:0007669"/>
    <property type="project" value="InterPro"/>
</dbReference>